<dbReference type="InterPro" id="IPR032836">
    <property type="entry name" value="DsrE2-like"/>
</dbReference>
<dbReference type="InterPro" id="IPR001455">
    <property type="entry name" value="TusA-like"/>
</dbReference>
<dbReference type="Pfam" id="PF02852">
    <property type="entry name" value="Pyr_redox_dim"/>
    <property type="match status" value="1"/>
</dbReference>
<dbReference type="EMBL" id="LZZI01000057">
    <property type="protein sequence ID" value="OOM60091.1"/>
    <property type="molecule type" value="Genomic_DNA"/>
</dbReference>
<dbReference type="InterPro" id="IPR001763">
    <property type="entry name" value="Rhodanese-like_dom"/>
</dbReference>
<dbReference type="SUPFAM" id="SSF52821">
    <property type="entry name" value="Rhodanese/Cell cycle control phosphatase"/>
    <property type="match status" value="1"/>
</dbReference>
<comment type="caution">
    <text evidence="8">The sequence shown here is derived from an EMBL/GenBank/DDBJ whole genome shotgun (WGS) entry which is preliminary data.</text>
</comment>
<dbReference type="PRINTS" id="PR00368">
    <property type="entry name" value="FADPNR"/>
</dbReference>
<dbReference type="PANTHER" id="PTHR43429">
    <property type="entry name" value="PYRIDINE NUCLEOTIDE-DISULFIDE OXIDOREDUCTASE DOMAIN-CONTAINING"/>
    <property type="match status" value="1"/>
</dbReference>
<comment type="cofactor">
    <cofactor evidence="1">
        <name>FAD</name>
        <dbReference type="ChEBI" id="CHEBI:57692"/>
    </cofactor>
</comment>
<dbReference type="PRINTS" id="PR00411">
    <property type="entry name" value="PNDRDTASEI"/>
</dbReference>
<dbReference type="Gene3D" id="3.50.50.60">
    <property type="entry name" value="FAD/NAD(P)-binding domain"/>
    <property type="match status" value="2"/>
</dbReference>
<keyword evidence="4" id="KW-0274">FAD</keyword>
<dbReference type="InterPro" id="IPR036868">
    <property type="entry name" value="TusA-like_sf"/>
</dbReference>
<dbReference type="SUPFAM" id="SSF75169">
    <property type="entry name" value="DsrEFH-like"/>
    <property type="match status" value="1"/>
</dbReference>
<dbReference type="SUPFAM" id="SSF51905">
    <property type="entry name" value="FAD/NAD(P)-binding domain"/>
    <property type="match status" value="1"/>
</dbReference>
<dbReference type="Proteomes" id="UP000190973">
    <property type="component" value="Unassembled WGS sequence"/>
</dbReference>
<dbReference type="InterPro" id="IPR036873">
    <property type="entry name" value="Rhodanese-like_dom_sf"/>
</dbReference>
<dbReference type="Pfam" id="PF01206">
    <property type="entry name" value="TusA"/>
    <property type="match status" value="1"/>
</dbReference>
<evidence type="ECO:0000313" key="8">
    <source>
        <dbReference type="EMBL" id="OOM60091.1"/>
    </source>
</evidence>
<dbReference type="EC" id="1.8.1.14" evidence="8"/>
<keyword evidence="5 8" id="KW-0560">Oxidoreductase</keyword>
<dbReference type="InterPro" id="IPR036188">
    <property type="entry name" value="FAD/NAD-bd_sf"/>
</dbReference>
<proteinExistence type="inferred from homology"/>
<dbReference type="Pfam" id="PF07992">
    <property type="entry name" value="Pyr_redox_2"/>
    <property type="match status" value="1"/>
</dbReference>
<evidence type="ECO:0000256" key="1">
    <source>
        <dbReference type="ARBA" id="ARBA00001974"/>
    </source>
</evidence>
<dbReference type="SUPFAM" id="SSF55424">
    <property type="entry name" value="FAD/NAD-linked reductases, dimerisation (C-terminal) domain"/>
    <property type="match status" value="1"/>
</dbReference>
<dbReference type="Gene3D" id="3.40.250.10">
    <property type="entry name" value="Rhodanese-like domain"/>
    <property type="match status" value="1"/>
</dbReference>
<evidence type="ECO:0000256" key="5">
    <source>
        <dbReference type="ARBA" id="ARBA00023002"/>
    </source>
</evidence>
<comment type="similarity">
    <text evidence="2">Belongs to the class-III pyridine nucleotide-disulfide oxidoreductase family.</text>
</comment>
<dbReference type="NCBIfam" id="NF010037">
    <property type="entry name" value="PRK13512.1"/>
    <property type="match status" value="1"/>
</dbReference>
<dbReference type="InterPro" id="IPR023753">
    <property type="entry name" value="FAD/NAD-binding_dom"/>
</dbReference>
<evidence type="ECO:0000256" key="6">
    <source>
        <dbReference type="ARBA" id="ARBA00023284"/>
    </source>
</evidence>
<dbReference type="SMART" id="SM00450">
    <property type="entry name" value="RHOD"/>
    <property type="match status" value="1"/>
</dbReference>
<dbReference type="Gene3D" id="3.30.110.40">
    <property type="entry name" value="TusA-like domain"/>
    <property type="match status" value="1"/>
</dbReference>
<dbReference type="InterPro" id="IPR004099">
    <property type="entry name" value="Pyr_nucl-diS_OxRdtase_dimer"/>
</dbReference>
<dbReference type="PROSITE" id="PS50206">
    <property type="entry name" value="RHODANESE_3"/>
    <property type="match status" value="1"/>
</dbReference>
<sequence length="828" mass="91674">MERKIIIIGGVAGGASTAARLRRLDENAEIIMIEKGEYISFANCGLPYYIGETIDERGKLIVQTVEEMSNKFNLDIRNLNEVISIDKENKKVRVRNIRTKEEYDETYDILVLSPGAAPIRPKIPGIEYCSSLFTLRNIPDTDRIKAYVDNNKPKHATVIGGGFIGLEMVENLHARGIDVTLIEASDQVMAPLDIEMVSILHEHLIDKNVELILKNGVSEFKDNGKKIILDSGKEIRTDMIILSIGVRPETAIARQANLKLNERGAIIVDKFMKTSDSSIYALGDAVEVIDFVNKKPTMIPLAWPANRQGRIVADNICGKNAEYKGTLGSSVAKIFDYTVATTGNNEKILKKLGIEYETIHIHPGSHAGYYPGSFPISLKMLFDPRSGKIFGAQGVGIDGVEKRIDVLATAIKGNLTVFDLQDIEPCYAPPYNSAKDPVNMLGYYASNIVEGITKTIQWDEIDSLDKEKSAIIDIREEFELVTGTLKNSIHIPLEKLRDRLNEIPRNKDIYVTCQVGLRGYIACRILEQNGIKCTNIDGGMKTYLYVKRAKEMIRNQFKKSERINNEVAVMREENIDLGKVNADIKLNACGLQCPGPIKRVFEEVKKMESGSVLEVKASDPGFSKDIKSWCDSTGNTLLKSEFDNKGKAFVAYIQKGRELKSVEKTLSPKTAEKNGATLVVFSGDLDKAIASFIIATGAASMGKEVTMFFTFWGLNILKSQDKPSVTKDIMEKMFDTMLPAHAGKLPLSQMNMMGMGPVMIRKIMKKHNVDSLETLIRNAIDMGVKVVACSMSMELMGIKKEEFIDGVEIGGVASYLGSTEGSGLNLFV</sequence>
<evidence type="ECO:0000256" key="4">
    <source>
        <dbReference type="ARBA" id="ARBA00022827"/>
    </source>
</evidence>
<dbReference type="InterPro" id="IPR050260">
    <property type="entry name" value="FAD-bd_OxRdtase"/>
</dbReference>
<dbReference type="SUPFAM" id="SSF64307">
    <property type="entry name" value="SirA-like"/>
    <property type="match status" value="1"/>
</dbReference>
<dbReference type="Gene3D" id="3.40.1260.10">
    <property type="entry name" value="DsrEFH-like"/>
    <property type="match status" value="1"/>
</dbReference>
<dbReference type="AlphaFoldDB" id="A0A1S8S3T2"/>
<organism evidence="8 9">
    <name type="scientific">Clostridium beijerinckii</name>
    <name type="common">Clostridium MP</name>
    <dbReference type="NCBI Taxonomy" id="1520"/>
    <lineage>
        <taxon>Bacteria</taxon>
        <taxon>Bacillati</taxon>
        <taxon>Bacillota</taxon>
        <taxon>Clostridia</taxon>
        <taxon>Eubacteriales</taxon>
        <taxon>Clostridiaceae</taxon>
        <taxon>Clostridium</taxon>
    </lineage>
</organism>
<name>A0A1S8S3T2_CLOBE</name>
<dbReference type="GO" id="GO:0050451">
    <property type="term" value="F:CoA-disulfide reductase (NADPH) activity"/>
    <property type="evidence" value="ECO:0007669"/>
    <property type="project" value="UniProtKB-EC"/>
</dbReference>
<evidence type="ECO:0000313" key="9">
    <source>
        <dbReference type="Proteomes" id="UP000190973"/>
    </source>
</evidence>
<evidence type="ECO:0000256" key="3">
    <source>
        <dbReference type="ARBA" id="ARBA00022630"/>
    </source>
</evidence>
<gene>
    <name evidence="8" type="primary">cdr_2</name>
    <name evidence="8" type="ORF">CLBCK_30520</name>
</gene>
<evidence type="ECO:0000256" key="2">
    <source>
        <dbReference type="ARBA" id="ARBA00009130"/>
    </source>
</evidence>
<keyword evidence="6" id="KW-0676">Redox-active center</keyword>
<dbReference type="Pfam" id="PF13686">
    <property type="entry name" value="DrsE_2"/>
    <property type="match status" value="1"/>
</dbReference>
<accession>A0A1S8S3T2</accession>
<keyword evidence="3" id="KW-0285">Flavoprotein</keyword>
<reference evidence="8 9" key="1">
    <citation type="submission" date="2016-05" db="EMBL/GenBank/DDBJ databases">
        <title>Microbial solvent formation.</title>
        <authorList>
            <person name="Poehlein A."/>
            <person name="Montoya Solano J.D."/>
            <person name="Flitsch S."/>
            <person name="Krabben P."/>
            <person name="Duerre P."/>
            <person name="Daniel R."/>
        </authorList>
    </citation>
    <scope>NUCLEOTIDE SEQUENCE [LARGE SCALE GENOMIC DNA]</scope>
    <source>
        <strain evidence="8 9">DSM 53</strain>
    </source>
</reference>
<dbReference type="RefSeq" id="WP_077839497.1">
    <property type="nucleotide sequence ID" value="NZ_JABTAE010000001.1"/>
</dbReference>
<dbReference type="InterPro" id="IPR016156">
    <property type="entry name" value="FAD/NAD-linked_Rdtase_dimer_sf"/>
</dbReference>
<evidence type="ECO:0000259" key="7">
    <source>
        <dbReference type="PROSITE" id="PS50206"/>
    </source>
</evidence>
<dbReference type="Pfam" id="PF00581">
    <property type="entry name" value="Rhodanese"/>
    <property type="match status" value="1"/>
</dbReference>
<feature type="domain" description="Rhodanese" evidence="7">
    <location>
        <begin position="465"/>
        <end position="552"/>
    </location>
</feature>
<protein>
    <submittedName>
        <fullName evidence="8">Coenzyme A disulfide reductase</fullName>
        <ecNumber evidence="8">1.8.1.14</ecNumber>
    </submittedName>
</protein>
<dbReference type="PANTHER" id="PTHR43429:SF1">
    <property type="entry name" value="NAD(P)H SULFUR OXIDOREDUCTASE (COA-DEPENDENT)"/>
    <property type="match status" value="1"/>
</dbReference>
<dbReference type="InterPro" id="IPR027396">
    <property type="entry name" value="DsrEFH-like"/>
</dbReference>